<protein>
    <submittedName>
        <fullName evidence="2">Uncharacterized protein</fullName>
    </submittedName>
</protein>
<comment type="caution">
    <text evidence="2">The sequence shown here is derived from an EMBL/GenBank/DDBJ whole genome shotgun (WGS) entry which is preliminary data.</text>
</comment>
<accession>A0ABU3NRY0</accession>
<dbReference type="EMBL" id="JAUHMF010000010">
    <property type="protein sequence ID" value="MDT8899581.1"/>
    <property type="molecule type" value="Genomic_DNA"/>
</dbReference>
<dbReference type="RefSeq" id="WP_315626238.1">
    <property type="nucleotide sequence ID" value="NZ_JAUHMF010000010.1"/>
</dbReference>
<keyword evidence="1" id="KW-0812">Transmembrane</keyword>
<organism evidence="2 3">
    <name type="scientific">Thermanaerothrix solaris</name>
    <dbReference type="NCBI Taxonomy" id="3058434"/>
    <lineage>
        <taxon>Bacteria</taxon>
        <taxon>Bacillati</taxon>
        <taxon>Chloroflexota</taxon>
        <taxon>Anaerolineae</taxon>
        <taxon>Anaerolineales</taxon>
        <taxon>Anaerolineaceae</taxon>
        <taxon>Thermanaerothrix</taxon>
    </lineage>
</organism>
<feature type="transmembrane region" description="Helical" evidence="1">
    <location>
        <begin position="16"/>
        <end position="37"/>
    </location>
</feature>
<sequence>MFQPVMTKIIELATQAWGFLVGLIIVVALLGGLYYVLQGTAGTAIGAGGATKTAILGAIGLIILVLIVFLVLPQLGTLLYQNTPPPPFQAP</sequence>
<evidence type="ECO:0000313" key="3">
    <source>
        <dbReference type="Proteomes" id="UP001254165"/>
    </source>
</evidence>
<gene>
    <name evidence="2" type="ORF">QYE77_15050</name>
</gene>
<feature type="transmembrane region" description="Helical" evidence="1">
    <location>
        <begin position="49"/>
        <end position="72"/>
    </location>
</feature>
<keyword evidence="3" id="KW-1185">Reference proteome</keyword>
<evidence type="ECO:0000313" key="2">
    <source>
        <dbReference type="EMBL" id="MDT8899581.1"/>
    </source>
</evidence>
<proteinExistence type="predicted"/>
<keyword evidence="1" id="KW-0472">Membrane</keyword>
<dbReference type="Proteomes" id="UP001254165">
    <property type="component" value="Unassembled WGS sequence"/>
</dbReference>
<evidence type="ECO:0000256" key="1">
    <source>
        <dbReference type="SAM" id="Phobius"/>
    </source>
</evidence>
<keyword evidence="2" id="KW-0614">Plasmid</keyword>
<geneLocation type="plasmid" evidence="2">
    <name>p4228-RoL</name>
</geneLocation>
<reference evidence="2 3" key="1">
    <citation type="submission" date="2023-07" db="EMBL/GenBank/DDBJ databases">
        <title>Novel species of Thermanaerothrix with wide hydrolytic capabilities.</title>
        <authorList>
            <person name="Zayulina K.S."/>
            <person name="Podosokorskaya O.A."/>
            <person name="Elcheninov A.G."/>
        </authorList>
    </citation>
    <scope>NUCLEOTIDE SEQUENCE [LARGE SCALE GENOMIC DNA]</scope>
    <source>
        <strain evidence="2 3">4228-RoL</strain>
        <plasmid evidence="2">p4228-RoL</plasmid>
    </source>
</reference>
<name>A0ABU3NRY0_9CHLR</name>
<keyword evidence="1" id="KW-1133">Transmembrane helix</keyword>